<evidence type="ECO:0000313" key="3">
    <source>
        <dbReference type="Proteomes" id="UP000014184"/>
    </source>
</evidence>
<protein>
    <recommendedName>
        <fullName evidence="4">Lipoprotein</fullName>
    </recommendedName>
</protein>
<dbReference type="RefSeq" id="WP_011293215.1">
    <property type="nucleotide sequence ID" value="NZ_AOSG01000084.1"/>
</dbReference>
<name>A0A9P2WNQ6_THEFU</name>
<keyword evidence="1" id="KW-0732">Signal</keyword>
<organism evidence="2 3">
    <name type="scientific">Thermobifida fusca TM51</name>
    <dbReference type="NCBI Taxonomy" id="1169414"/>
    <lineage>
        <taxon>Bacteria</taxon>
        <taxon>Bacillati</taxon>
        <taxon>Actinomycetota</taxon>
        <taxon>Actinomycetes</taxon>
        <taxon>Streptosporangiales</taxon>
        <taxon>Nocardiopsidaceae</taxon>
        <taxon>Thermobifida</taxon>
    </lineage>
</organism>
<keyword evidence="3" id="KW-1185">Reference proteome</keyword>
<gene>
    <name evidence="2" type="ORF">TM51_14342</name>
</gene>
<comment type="caution">
    <text evidence="2">The sequence shown here is derived from an EMBL/GenBank/DDBJ whole genome shotgun (WGS) entry which is preliminary data.</text>
</comment>
<dbReference type="SUPFAM" id="SSF82171">
    <property type="entry name" value="DPP6 N-terminal domain-like"/>
    <property type="match status" value="1"/>
</dbReference>
<dbReference type="Proteomes" id="UP000014184">
    <property type="component" value="Unassembled WGS sequence"/>
</dbReference>
<feature type="signal peptide" evidence="1">
    <location>
        <begin position="1"/>
        <end position="26"/>
    </location>
</feature>
<dbReference type="AlphaFoldDB" id="A0A9P2WNQ6"/>
<evidence type="ECO:0008006" key="4">
    <source>
        <dbReference type="Google" id="ProtNLM"/>
    </source>
</evidence>
<dbReference type="EMBL" id="AOSG01000084">
    <property type="protein sequence ID" value="EOR70127.1"/>
    <property type="molecule type" value="Genomic_DNA"/>
</dbReference>
<evidence type="ECO:0000313" key="2">
    <source>
        <dbReference type="EMBL" id="EOR70127.1"/>
    </source>
</evidence>
<sequence length="385" mass="42062">MTNTRRSPQTPVSALLALLLPLAACGGDGTSSAPPTPEDRGVTAETLSGFARLAESSSGKTVYLTFHDVDDGVQKLFLDLTELTDRSANYMFFLDTTDFAFSADFRHAAYETSEGEIRLAELDADSRSYHVTAVLAPDEAAPETEDVYGVGSEESEAEVSYQSPQFSPNGSELWFEERREGEEKYRVLAVPTDAPLDNPPEERGEVPHDSLPLEEYEGALLLKGPEGSFIPKAAYTATTDNKLQILTSPRGAATQEFHFLTDGTRVASRNFLPGPSGNFVGLLPKDGQGGEVDHSTLRTFKLSPDGEVSDVEELVTLSGKKIERIWTDFDNNRYVLYADGTYYGFPFHARGGSPTELFSEFTFDDSVSHRTDSARILGIIPKQGT</sequence>
<evidence type="ECO:0000256" key="1">
    <source>
        <dbReference type="SAM" id="SignalP"/>
    </source>
</evidence>
<accession>A0A9P2WNQ6</accession>
<feature type="chain" id="PRO_5040492996" description="Lipoprotein" evidence="1">
    <location>
        <begin position="27"/>
        <end position="385"/>
    </location>
</feature>
<proteinExistence type="predicted"/>
<reference evidence="2 3" key="1">
    <citation type="journal article" date="2013" name="Genome Announc.">
        <title>Draft Genome Sequence of the Lignocellulose Decomposer Thermobifida fusca Strain TM51.</title>
        <authorList>
            <person name="Toth A."/>
            <person name="Barna T."/>
            <person name="Nagy I."/>
            <person name="Horvath B."/>
            <person name="Nagy I."/>
            <person name="Tancsics A."/>
            <person name="Kriszt B."/>
            <person name="Baka E."/>
            <person name="Fekete C."/>
            <person name="Kukolya J."/>
        </authorList>
    </citation>
    <scope>NUCLEOTIDE SEQUENCE [LARGE SCALE GENOMIC DNA]</scope>
    <source>
        <strain evidence="2 3">TM51</strain>
    </source>
</reference>